<dbReference type="EMBL" id="JABBGM010000004">
    <property type="protein sequence ID" value="NML94287.1"/>
    <property type="molecule type" value="Genomic_DNA"/>
</dbReference>
<dbReference type="RefSeq" id="WP_169493664.1">
    <property type="nucleotide sequence ID" value="NZ_JABBGM010000004.1"/>
</dbReference>
<keyword evidence="4" id="KW-1185">Reference proteome</keyword>
<dbReference type="InterPro" id="IPR029063">
    <property type="entry name" value="SAM-dependent_MTases_sf"/>
</dbReference>
<comment type="caution">
    <text evidence="3">The sequence shown here is derived from an EMBL/GenBank/DDBJ whole genome shotgun (WGS) entry which is preliminary data.</text>
</comment>
<organism evidence="3 4">
    <name type="scientific">Novosphingobium olei</name>
    <dbReference type="NCBI Taxonomy" id="2728851"/>
    <lineage>
        <taxon>Bacteria</taxon>
        <taxon>Pseudomonadati</taxon>
        <taxon>Pseudomonadota</taxon>
        <taxon>Alphaproteobacteria</taxon>
        <taxon>Sphingomonadales</taxon>
        <taxon>Sphingomonadaceae</taxon>
        <taxon>Novosphingobium</taxon>
    </lineage>
</organism>
<dbReference type="GO" id="GO:0032259">
    <property type="term" value="P:methylation"/>
    <property type="evidence" value="ECO:0007669"/>
    <property type="project" value="UniProtKB-KW"/>
</dbReference>
<name>A0A7Y0BPN3_9SPHN</name>
<sequence>MASALPPQTPPTIFSPARRLAVRRRMQRLQQRADAARYLAEDMAEDVLERLGFLRHEPRRALLIGDVTGQVAAALRAQGCDVVVADPAPLPGEQELDEEAPYPFGGFDLVVSLGTLDSVNDLPGALVHVRRALAPDGLAVISFIGAGSVPALRAIMLAADGERPAPRIHPQVDVRAGAQLVQRCGFADPVADSRALTVAFRSLRRLVADLREQGLSAVLARGGPALGKAELARAEAAFAAAADSDGRVVERFEIVTLSGWAKPLRAPKF</sequence>
<dbReference type="SUPFAM" id="SSF53335">
    <property type="entry name" value="S-adenosyl-L-methionine-dependent methyltransferases"/>
    <property type="match status" value="1"/>
</dbReference>
<evidence type="ECO:0000313" key="3">
    <source>
        <dbReference type="EMBL" id="NML94287.1"/>
    </source>
</evidence>
<dbReference type="AlphaFoldDB" id="A0A7Y0BPN3"/>
<protein>
    <submittedName>
        <fullName evidence="3">Class I SAM-dependent methyltransferase</fullName>
    </submittedName>
</protein>
<dbReference type="InterPro" id="IPR050602">
    <property type="entry name" value="Malonyl-ACP_OMT"/>
</dbReference>
<reference evidence="3 4" key="1">
    <citation type="submission" date="2020-04" db="EMBL/GenBank/DDBJ databases">
        <title>Novosphingobium sp. TW-4 isolated from soil.</title>
        <authorList>
            <person name="Dahal R.H."/>
            <person name="Chaudhary D.K."/>
        </authorList>
    </citation>
    <scope>NUCLEOTIDE SEQUENCE [LARGE SCALE GENOMIC DNA]</scope>
    <source>
        <strain evidence="3 4">TW-4</strain>
    </source>
</reference>
<dbReference type="PANTHER" id="PTHR13090">
    <property type="entry name" value="ARGININE-HYDROXYLASE NDUFAF5, MITOCHONDRIAL"/>
    <property type="match status" value="1"/>
</dbReference>
<dbReference type="Gene3D" id="3.40.50.150">
    <property type="entry name" value="Vaccinia Virus protein VP39"/>
    <property type="match status" value="1"/>
</dbReference>
<evidence type="ECO:0000256" key="1">
    <source>
        <dbReference type="ARBA" id="ARBA00022603"/>
    </source>
</evidence>
<evidence type="ECO:0000313" key="4">
    <source>
        <dbReference type="Proteomes" id="UP000583556"/>
    </source>
</evidence>
<dbReference type="Proteomes" id="UP000583556">
    <property type="component" value="Unassembled WGS sequence"/>
</dbReference>
<dbReference type="Pfam" id="PF13489">
    <property type="entry name" value="Methyltransf_23"/>
    <property type="match status" value="1"/>
</dbReference>
<keyword evidence="1 3" id="KW-0489">Methyltransferase</keyword>
<dbReference type="PANTHER" id="PTHR13090:SF1">
    <property type="entry name" value="ARGININE-HYDROXYLASE NDUFAF5, MITOCHONDRIAL"/>
    <property type="match status" value="1"/>
</dbReference>
<proteinExistence type="predicted"/>
<accession>A0A7Y0BPN3</accession>
<evidence type="ECO:0000256" key="2">
    <source>
        <dbReference type="ARBA" id="ARBA00022679"/>
    </source>
</evidence>
<keyword evidence="2 3" id="KW-0808">Transferase</keyword>
<dbReference type="GO" id="GO:0008168">
    <property type="term" value="F:methyltransferase activity"/>
    <property type="evidence" value="ECO:0007669"/>
    <property type="project" value="UniProtKB-KW"/>
</dbReference>
<gene>
    <name evidence="3" type="ORF">HHL27_11485</name>
</gene>